<evidence type="ECO:0000313" key="3">
    <source>
        <dbReference type="Proteomes" id="UP000182015"/>
    </source>
</evidence>
<accession>A0A1L8MNV6</accession>
<dbReference type="OrthoDB" id="5122730at2"/>
<dbReference type="RefSeq" id="WP_071793106.1">
    <property type="nucleotide sequence ID" value="NZ_LZDD01000001.1"/>
</dbReference>
<feature type="transmembrane region" description="Helical" evidence="1">
    <location>
        <begin position="50"/>
        <end position="77"/>
    </location>
</feature>
<dbReference type="AlphaFoldDB" id="A0A1L8MNV6"/>
<feature type="transmembrane region" description="Helical" evidence="1">
    <location>
        <begin position="98"/>
        <end position="119"/>
    </location>
</feature>
<keyword evidence="3" id="KW-1185">Reference proteome</keyword>
<feature type="transmembrane region" description="Helical" evidence="1">
    <location>
        <begin position="131"/>
        <end position="153"/>
    </location>
</feature>
<dbReference type="InterPro" id="IPR021737">
    <property type="entry name" value="Phage_phiKZ_Orf197"/>
</dbReference>
<dbReference type="EMBL" id="LZDD01000001">
    <property type="protein sequence ID" value="OJF72450.1"/>
    <property type="molecule type" value="Genomic_DNA"/>
</dbReference>
<feature type="transmembrane region" description="Helical" evidence="1">
    <location>
        <begin position="174"/>
        <end position="198"/>
    </location>
</feature>
<reference evidence="3" key="1">
    <citation type="submission" date="2016-06" db="EMBL/GenBank/DDBJ databases">
        <authorList>
            <person name="de Vries S.P.W."/>
            <person name="Hadjirin N.F."/>
            <person name="Lay E.M."/>
            <person name="Zadoks R.N."/>
            <person name="Peacock S.J."/>
            <person name="Parkhill J."/>
            <person name="Grant A.J."/>
            <person name="Mcdougall S."/>
            <person name="Holmes M.A."/>
        </authorList>
    </citation>
    <scope>NUCLEOTIDE SEQUENCE [LARGE SCALE GENOMIC DNA]</scope>
    <source>
        <strain evidence="3">NZ1587</strain>
    </source>
</reference>
<keyword evidence="1" id="KW-1133">Transmembrane helix</keyword>
<evidence type="ECO:0008006" key="4">
    <source>
        <dbReference type="Google" id="ProtNLM"/>
    </source>
</evidence>
<evidence type="ECO:0000313" key="2">
    <source>
        <dbReference type="EMBL" id="OJF72450.1"/>
    </source>
</evidence>
<feature type="transmembrane region" description="Helical" evidence="1">
    <location>
        <begin position="218"/>
        <end position="238"/>
    </location>
</feature>
<dbReference type="Proteomes" id="UP000182015">
    <property type="component" value="Unassembled WGS sequence"/>
</dbReference>
<name>A0A1L8MNV6_9STRE</name>
<comment type="caution">
    <text evidence="2">The sequence shown here is derived from an EMBL/GenBank/DDBJ whole genome shotgun (WGS) entry which is preliminary data.</text>
</comment>
<protein>
    <recommendedName>
        <fullName evidence="4">DUF3307 domain-containing protein</fullName>
    </recommendedName>
</protein>
<keyword evidence="1" id="KW-0472">Membrane</keyword>
<dbReference type="Pfam" id="PF11750">
    <property type="entry name" value="DUF3307"/>
    <property type="match status" value="1"/>
</dbReference>
<gene>
    <name evidence="2" type="ORF">A9Q68_02595</name>
</gene>
<organism evidence="2 3">
    <name type="scientific">Streptococcus bovimastitidis</name>
    <dbReference type="NCBI Taxonomy" id="1856638"/>
    <lineage>
        <taxon>Bacteria</taxon>
        <taxon>Bacillati</taxon>
        <taxon>Bacillota</taxon>
        <taxon>Bacilli</taxon>
        <taxon>Lactobacillales</taxon>
        <taxon>Streptococcaceae</taxon>
        <taxon>Streptococcus</taxon>
    </lineage>
</organism>
<dbReference type="STRING" id="1856638.A9Q68_02595"/>
<evidence type="ECO:0000256" key="1">
    <source>
        <dbReference type="SAM" id="Phobius"/>
    </source>
</evidence>
<proteinExistence type="predicted"/>
<keyword evidence="1" id="KW-0812">Transmembrane</keyword>
<sequence length="239" mass="27059">MTLHGLSTYLQTHPILTLLLITHFLSDYHLQSQKMADLKEVDKTYLSYHIIGIALPLALLTILIPSIWLASLIIVISHSFIDFMKPVISQRAKLRKEWLFIIDQVLHLSIIALVASQFTQINCPECLNPQFLLILLFLLIISKPCNIIFKIFFSKYQPELQGRMDTINGAGATIGILERIIIGICMVMGQYASIGLVFTAKSIARYNKISENPAFAEYYLIGSLFSILSVFVASWICFF</sequence>